<dbReference type="Pfam" id="PF10127">
    <property type="entry name" value="RlaP"/>
    <property type="match status" value="1"/>
</dbReference>
<evidence type="ECO:0000313" key="2">
    <source>
        <dbReference type="Proteomes" id="UP000321595"/>
    </source>
</evidence>
<reference evidence="1 2" key="1">
    <citation type="submission" date="2019-08" db="EMBL/GenBank/DDBJ databases">
        <authorList>
            <person name="Liang Q."/>
        </authorList>
    </citation>
    <scope>NUCLEOTIDE SEQUENCE [LARGE SCALE GENOMIC DNA]</scope>
    <source>
        <strain evidence="1 2">V1718</strain>
    </source>
</reference>
<dbReference type="InterPro" id="IPR018775">
    <property type="entry name" value="RlaP"/>
</dbReference>
<name>A0A5B8XX56_9DELT</name>
<dbReference type="AlphaFoldDB" id="A0A5B8XX56"/>
<organism evidence="1 2">
    <name type="scientific">Microvenator marinus</name>
    <dbReference type="NCBI Taxonomy" id="2600177"/>
    <lineage>
        <taxon>Bacteria</taxon>
        <taxon>Deltaproteobacteria</taxon>
        <taxon>Bradymonadales</taxon>
        <taxon>Microvenatoraceae</taxon>
        <taxon>Microvenator</taxon>
    </lineage>
</organism>
<accession>A0A5B8XX56</accession>
<evidence type="ECO:0008006" key="3">
    <source>
        <dbReference type="Google" id="ProtNLM"/>
    </source>
</evidence>
<dbReference type="Proteomes" id="UP000321595">
    <property type="component" value="Chromosome"/>
</dbReference>
<proteinExistence type="predicted"/>
<dbReference type="PANTHER" id="PTHR34817">
    <property type="entry name" value="NUCLEOTIDYLTRANSFERASE"/>
    <property type="match status" value="1"/>
</dbReference>
<dbReference type="OrthoDB" id="243791at2"/>
<evidence type="ECO:0000313" key="1">
    <source>
        <dbReference type="EMBL" id="QED29578.1"/>
    </source>
</evidence>
<dbReference type="RefSeq" id="WP_146962811.1">
    <property type="nucleotide sequence ID" value="NZ_CP042467.1"/>
</dbReference>
<keyword evidence="2" id="KW-1185">Reference proteome</keyword>
<gene>
    <name evidence="1" type="ORF">FRD01_20530</name>
</gene>
<dbReference type="EMBL" id="CP042467">
    <property type="protein sequence ID" value="QED29578.1"/>
    <property type="molecule type" value="Genomic_DNA"/>
</dbReference>
<dbReference type="PANTHER" id="PTHR34817:SF1">
    <property type="entry name" value="NUCLEOTIDYLTRANSFERASE"/>
    <property type="match status" value="1"/>
</dbReference>
<protein>
    <recommendedName>
        <fullName evidence="3">Nucleotidyltransferase</fullName>
    </recommendedName>
</protein>
<dbReference type="KEGG" id="bbae:FRD01_20530"/>
<sequence>MNFAIENHTIFLGLGGSIAHGTSHATSDVDLKGVCVAPLNVRLSLFESFEQGEGDLPKGLEARVLPQLQEHPEAARGLSQKLECTIFDIAKFLGLCASSNPNALEILFTDPTDWIIETPTWQTIYAVRHAFLTTRVQHSFVGYATGQLRRIQNHREELIKNGGPLDSRNAARAELERKFGYDTKHAAHLVRLLRMALEALETGELQVKRKDAHELRAIKDGAWSYEDLIDYAEKIGVAIKDAAVRSALPDQVDRQFVDDLMLAIATESLVA</sequence>